<dbReference type="RefSeq" id="WP_343984421.1">
    <property type="nucleotide sequence ID" value="NZ_BAAAJG010000021.1"/>
</dbReference>
<accession>A0ABW4FXU7</accession>
<sequence length="53" mass="5962">MSADTTTYVTLYDQRVRLVADALTQNSKLGEKAARELAVHVLYAIDHISEKVR</sequence>
<dbReference type="InterPro" id="IPR046274">
    <property type="entry name" value="DUF6307"/>
</dbReference>
<organism evidence="1 2">
    <name type="scientific">Pseudonocardia aurantiaca</name>
    <dbReference type="NCBI Taxonomy" id="75290"/>
    <lineage>
        <taxon>Bacteria</taxon>
        <taxon>Bacillati</taxon>
        <taxon>Actinomycetota</taxon>
        <taxon>Actinomycetes</taxon>
        <taxon>Pseudonocardiales</taxon>
        <taxon>Pseudonocardiaceae</taxon>
        <taxon>Pseudonocardia</taxon>
    </lineage>
</organism>
<name>A0ABW4FXU7_9PSEU</name>
<gene>
    <name evidence="1" type="ORF">ACFSCY_37710</name>
</gene>
<protein>
    <submittedName>
        <fullName evidence="1">DUF6307 family protein</fullName>
    </submittedName>
</protein>
<dbReference type="EMBL" id="JBHUCP010000050">
    <property type="protein sequence ID" value="MFD1535160.1"/>
    <property type="molecule type" value="Genomic_DNA"/>
</dbReference>
<dbReference type="Pfam" id="PF19826">
    <property type="entry name" value="DUF6307"/>
    <property type="match status" value="1"/>
</dbReference>
<comment type="caution">
    <text evidence="1">The sequence shown here is derived from an EMBL/GenBank/DDBJ whole genome shotgun (WGS) entry which is preliminary data.</text>
</comment>
<evidence type="ECO:0000313" key="1">
    <source>
        <dbReference type="EMBL" id="MFD1535160.1"/>
    </source>
</evidence>
<reference evidence="2" key="1">
    <citation type="journal article" date="2019" name="Int. J. Syst. Evol. Microbiol.">
        <title>The Global Catalogue of Microorganisms (GCM) 10K type strain sequencing project: providing services to taxonomists for standard genome sequencing and annotation.</title>
        <authorList>
            <consortium name="The Broad Institute Genomics Platform"/>
            <consortium name="The Broad Institute Genome Sequencing Center for Infectious Disease"/>
            <person name="Wu L."/>
            <person name="Ma J."/>
        </authorList>
    </citation>
    <scope>NUCLEOTIDE SEQUENCE [LARGE SCALE GENOMIC DNA]</scope>
    <source>
        <strain evidence="2">JCM 12165</strain>
    </source>
</reference>
<evidence type="ECO:0000313" key="2">
    <source>
        <dbReference type="Proteomes" id="UP001597145"/>
    </source>
</evidence>
<keyword evidence="2" id="KW-1185">Reference proteome</keyword>
<dbReference type="Proteomes" id="UP001597145">
    <property type="component" value="Unassembled WGS sequence"/>
</dbReference>
<proteinExistence type="predicted"/>